<accession>A0A173VAI6</accession>
<dbReference type="GeneID" id="97390911"/>
<feature type="transmembrane region" description="Helical" evidence="9">
    <location>
        <begin position="99"/>
        <end position="117"/>
    </location>
</feature>
<feature type="transmembrane region" description="Helical" evidence="9">
    <location>
        <begin position="72"/>
        <end position="92"/>
    </location>
</feature>
<evidence type="ECO:0000256" key="7">
    <source>
        <dbReference type="ARBA" id="ARBA00022989"/>
    </source>
</evidence>
<feature type="active site" evidence="9">
    <location>
        <position position="127"/>
    </location>
</feature>
<comment type="similarity">
    <text evidence="1 9 11">Belongs to the peptidase A8 family.</text>
</comment>
<feature type="active site" evidence="9">
    <location>
        <position position="143"/>
    </location>
</feature>
<evidence type="ECO:0000256" key="11">
    <source>
        <dbReference type="RuleBase" id="RU004181"/>
    </source>
</evidence>
<dbReference type="InterPro" id="IPR001872">
    <property type="entry name" value="Peptidase_A8"/>
</dbReference>
<evidence type="ECO:0000313" key="13">
    <source>
        <dbReference type="Proteomes" id="UP000095492"/>
    </source>
</evidence>
<sequence length="179" mass="20502">MSNKKSDMGKPKSVLMGVIGFIILVLADQWTKKMAVLHLKDQDPIVLIKNVFELYYLENRGAAFGIFQGKRVIFLIITIIILLFLAYCFWRIPYTRKYATLRGVLVLIAAGAVGNFIDRMYNGYVVDFFYFKVINFPIFNVADIYVTCSAIFLAVLLIFCYKEEDLNQLLKSLKGLKGK</sequence>
<dbReference type="GO" id="GO:0004190">
    <property type="term" value="F:aspartic-type endopeptidase activity"/>
    <property type="evidence" value="ECO:0007669"/>
    <property type="project" value="UniProtKB-UniRule"/>
</dbReference>
<evidence type="ECO:0000313" key="12">
    <source>
        <dbReference type="EMBL" id="CUN24223.1"/>
    </source>
</evidence>
<proteinExistence type="inferred from homology"/>
<dbReference type="Pfam" id="PF01252">
    <property type="entry name" value="Peptidase_A8"/>
    <property type="match status" value="1"/>
</dbReference>
<name>A0A173VAI6_EUBRA</name>
<comment type="function">
    <text evidence="9 10">This protein specifically catalyzes the removal of signal peptides from prolipoproteins.</text>
</comment>
<keyword evidence="3 9" id="KW-0645">Protease</keyword>
<dbReference type="GO" id="GO:0006508">
    <property type="term" value="P:proteolysis"/>
    <property type="evidence" value="ECO:0007669"/>
    <property type="project" value="UniProtKB-KW"/>
</dbReference>
<evidence type="ECO:0000256" key="5">
    <source>
        <dbReference type="ARBA" id="ARBA00022750"/>
    </source>
</evidence>
<feature type="transmembrane region" description="Helical" evidence="9">
    <location>
        <begin position="137"/>
        <end position="161"/>
    </location>
</feature>
<keyword evidence="6 9" id="KW-0378">Hydrolase</keyword>
<organism evidence="12 13">
    <name type="scientific">Eubacterium ramulus</name>
    <dbReference type="NCBI Taxonomy" id="39490"/>
    <lineage>
        <taxon>Bacteria</taxon>
        <taxon>Bacillati</taxon>
        <taxon>Bacillota</taxon>
        <taxon>Clostridia</taxon>
        <taxon>Eubacteriales</taxon>
        <taxon>Eubacteriaceae</taxon>
        <taxon>Eubacterium</taxon>
    </lineage>
</organism>
<keyword evidence="12" id="KW-0449">Lipoprotein</keyword>
<gene>
    <name evidence="9 12" type="primary">lspA</name>
    <name evidence="12" type="ORF">ERS852448_02715</name>
</gene>
<dbReference type="UniPathway" id="UPA00665"/>
<dbReference type="HAMAP" id="MF_00161">
    <property type="entry name" value="LspA"/>
    <property type="match status" value="1"/>
</dbReference>
<dbReference type="GO" id="GO:0005886">
    <property type="term" value="C:plasma membrane"/>
    <property type="evidence" value="ECO:0007669"/>
    <property type="project" value="UniProtKB-SubCell"/>
</dbReference>
<evidence type="ECO:0000256" key="6">
    <source>
        <dbReference type="ARBA" id="ARBA00022801"/>
    </source>
</evidence>
<evidence type="ECO:0000256" key="4">
    <source>
        <dbReference type="ARBA" id="ARBA00022692"/>
    </source>
</evidence>
<dbReference type="PANTHER" id="PTHR33695:SF1">
    <property type="entry name" value="LIPOPROTEIN SIGNAL PEPTIDASE"/>
    <property type="match status" value="1"/>
</dbReference>
<dbReference type="PRINTS" id="PR00781">
    <property type="entry name" value="LIPOSIGPTASE"/>
</dbReference>
<dbReference type="NCBIfam" id="TIGR00077">
    <property type="entry name" value="lspA"/>
    <property type="match status" value="1"/>
</dbReference>
<dbReference type="PROSITE" id="PS00855">
    <property type="entry name" value="SPASE_II"/>
    <property type="match status" value="1"/>
</dbReference>
<keyword evidence="2 9" id="KW-1003">Cell membrane</keyword>
<comment type="caution">
    <text evidence="9">Lacks conserved residue(s) required for the propagation of feature annotation.</text>
</comment>
<reference evidence="12 13" key="1">
    <citation type="submission" date="2015-09" db="EMBL/GenBank/DDBJ databases">
        <authorList>
            <consortium name="Pathogen Informatics"/>
        </authorList>
    </citation>
    <scope>NUCLEOTIDE SEQUENCE [LARGE SCALE GENOMIC DNA]</scope>
    <source>
        <strain evidence="12 13">2789STDY5608891</strain>
    </source>
</reference>
<evidence type="ECO:0000256" key="3">
    <source>
        <dbReference type="ARBA" id="ARBA00022670"/>
    </source>
</evidence>
<dbReference type="RefSeq" id="WP_302028562.1">
    <property type="nucleotide sequence ID" value="NZ_CP173382.1"/>
</dbReference>
<evidence type="ECO:0000256" key="8">
    <source>
        <dbReference type="ARBA" id="ARBA00023136"/>
    </source>
</evidence>
<dbReference type="Proteomes" id="UP000095492">
    <property type="component" value="Unassembled WGS sequence"/>
</dbReference>
<dbReference type="AlphaFoldDB" id="A0A173VAI6"/>
<comment type="subcellular location">
    <subcellularLocation>
        <location evidence="9">Cell membrane</location>
        <topology evidence="9">Multi-pass membrane protein</topology>
    </subcellularLocation>
</comment>
<keyword evidence="4 9" id="KW-0812">Transmembrane</keyword>
<comment type="catalytic activity">
    <reaction evidence="9 10">
        <text>Release of signal peptides from bacterial membrane prolipoproteins. Hydrolyzes -Xaa-Yaa-Zaa-|-(S,diacylglyceryl)Cys-, in which Xaa is hydrophobic (preferably Leu), and Yaa (Ala or Ser) and Zaa (Gly or Ala) have small, neutral side chains.</text>
        <dbReference type="EC" id="3.4.23.36"/>
    </reaction>
</comment>
<keyword evidence="7 9" id="KW-1133">Transmembrane helix</keyword>
<evidence type="ECO:0000256" key="9">
    <source>
        <dbReference type="HAMAP-Rule" id="MF_00161"/>
    </source>
</evidence>
<dbReference type="PANTHER" id="PTHR33695">
    <property type="entry name" value="LIPOPROTEIN SIGNAL PEPTIDASE"/>
    <property type="match status" value="1"/>
</dbReference>
<keyword evidence="8 9" id="KW-0472">Membrane</keyword>
<dbReference type="STRING" id="39490.ERS852448_02715"/>
<evidence type="ECO:0000256" key="2">
    <source>
        <dbReference type="ARBA" id="ARBA00022475"/>
    </source>
</evidence>
<dbReference type="EMBL" id="CYYA01000025">
    <property type="protein sequence ID" value="CUN24223.1"/>
    <property type="molecule type" value="Genomic_DNA"/>
</dbReference>
<protein>
    <recommendedName>
        <fullName evidence="9">Lipoprotein signal peptidase</fullName>
        <ecNumber evidence="9">3.4.23.36</ecNumber>
    </recommendedName>
    <alternativeName>
        <fullName evidence="9">Prolipoprotein signal peptidase</fullName>
    </alternativeName>
    <alternativeName>
        <fullName evidence="9">Signal peptidase II</fullName>
        <shortName evidence="9">SPase II</shortName>
    </alternativeName>
</protein>
<comment type="pathway">
    <text evidence="9">Protein modification; lipoprotein biosynthesis (signal peptide cleavage).</text>
</comment>
<evidence type="ECO:0000256" key="1">
    <source>
        <dbReference type="ARBA" id="ARBA00006139"/>
    </source>
</evidence>
<dbReference type="EC" id="3.4.23.36" evidence="9"/>
<keyword evidence="5 9" id="KW-0064">Aspartyl protease</keyword>
<evidence type="ECO:0000256" key="10">
    <source>
        <dbReference type="RuleBase" id="RU000594"/>
    </source>
</evidence>